<name>A0ABQ3NTM2_STRVG</name>
<organism evidence="2 3">
    <name type="scientific">Streptomyces virginiae</name>
    <name type="common">Streptomyces cinnamonensis</name>
    <dbReference type="NCBI Taxonomy" id="1961"/>
    <lineage>
        <taxon>Bacteria</taxon>
        <taxon>Bacillati</taxon>
        <taxon>Actinomycetota</taxon>
        <taxon>Actinomycetes</taxon>
        <taxon>Kitasatosporales</taxon>
        <taxon>Streptomycetaceae</taxon>
        <taxon>Streptomyces</taxon>
    </lineage>
</organism>
<evidence type="ECO:0000313" key="3">
    <source>
        <dbReference type="Proteomes" id="UP000660554"/>
    </source>
</evidence>
<feature type="region of interest" description="Disordered" evidence="1">
    <location>
        <begin position="1"/>
        <end position="72"/>
    </location>
</feature>
<feature type="compositionally biased region" description="Basic residues" evidence="1">
    <location>
        <begin position="61"/>
        <end position="72"/>
    </location>
</feature>
<keyword evidence="3" id="KW-1185">Reference proteome</keyword>
<sequence>MTAAPVPRTEVARVGVRALPSNQSAIESAARPKATDGIASSHSTPVMAKGSLPWSGAAAPRPRKAISHSRAA</sequence>
<dbReference type="Proteomes" id="UP000660554">
    <property type="component" value="Unassembled WGS sequence"/>
</dbReference>
<proteinExistence type="predicted"/>
<protein>
    <submittedName>
        <fullName evidence="2">Uncharacterized protein</fullName>
    </submittedName>
</protein>
<evidence type="ECO:0000313" key="2">
    <source>
        <dbReference type="EMBL" id="GHI16130.1"/>
    </source>
</evidence>
<comment type="caution">
    <text evidence="2">The sequence shown here is derived from an EMBL/GenBank/DDBJ whole genome shotgun (WGS) entry which is preliminary data.</text>
</comment>
<accession>A0ABQ3NTM2</accession>
<evidence type="ECO:0000256" key="1">
    <source>
        <dbReference type="SAM" id="MobiDB-lite"/>
    </source>
</evidence>
<dbReference type="EMBL" id="BNDV01000012">
    <property type="protein sequence ID" value="GHI16130.1"/>
    <property type="molecule type" value="Genomic_DNA"/>
</dbReference>
<reference evidence="3" key="1">
    <citation type="submission" date="2020-09" db="EMBL/GenBank/DDBJ databases">
        <title>Whole genome shotgun sequence of Streptomyces cinnamonensis NBRC 15873.</title>
        <authorList>
            <person name="Komaki H."/>
            <person name="Tamura T."/>
        </authorList>
    </citation>
    <scope>NUCLEOTIDE SEQUENCE [LARGE SCALE GENOMIC DNA]</scope>
    <source>
        <strain evidence="3">NBRC 15873</strain>
    </source>
</reference>
<gene>
    <name evidence="2" type="ORF">Scinn_55930</name>
</gene>